<protein>
    <recommendedName>
        <fullName evidence="2">Myb/SANT-like DNA-binding domain-containing protein</fullName>
    </recommendedName>
</protein>
<name>A0AA88L729_ARTSF</name>
<dbReference type="Gene3D" id="1.10.10.60">
    <property type="entry name" value="Homeodomain-like"/>
    <property type="match status" value="1"/>
</dbReference>
<dbReference type="Proteomes" id="UP001187531">
    <property type="component" value="Unassembled WGS sequence"/>
</dbReference>
<evidence type="ECO:0000259" key="2">
    <source>
        <dbReference type="Pfam" id="PF13837"/>
    </source>
</evidence>
<feature type="region of interest" description="Disordered" evidence="1">
    <location>
        <begin position="147"/>
        <end position="186"/>
    </location>
</feature>
<dbReference type="GO" id="GO:0045893">
    <property type="term" value="P:positive regulation of DNA-templated transcription"/>
    <property type="evidence" value="ECO:0007669"/>
    <property type="project" value="TreeGrafter"/>
</dbReference>
<gene>
    <name evidence="3" type="ORF">QYM36_010097</name>
</gene>
<keyword evidence="4" id="KW-1185">Reference proteome</keyword>
<dbReference type="InterPro" id="IPR044822">
    <property type="entry name" value="Myb_DNA-bind_4"/>
</dbReference>
<accession>A0AA88L729</accession>
<dbReference type="AlphaFoldDB" id="A0AA88L729"/>
<evidence type="ECO:0000256" key="1">
    <source>
        <dbReference type="SAM" id="MobiDB-lite"/>
    </source>
</evidence>
<evidence type="ECO:0000313" key="4">
    <source>
        <dbReference type="Proteomes" id="UP001187531"/>
    </source>
</evidence>
<dbReference type="PANTHER" id="PTHR22666:SF3">
    <property type="entry name" value="MYB_SANT-LIKE DNA-BINDING DOMAIN-CONTAINING PROTEIN 1"/>
    <property type="match status" value="1"/>
</dbReference>
<dbReference type="EMBL" id="JAVRJZ010000012">
    <property type="protein sequence ID" value="KAK2715364.1"/>
    <property type="molecule type" value="Genomic_DNA"/>
</dbReference>
<evidence type="ECO:0000313" key="3">
    <source>
        <dbReference type="EMBL" id="KAK2715364.1"/>
    </source>
</evidence>
<dbReference type="PANTHER" id="PTHR22666">
    <property type="entry name" value="MYB_SANT-LIKE DNA-BINDING DOMAIN-CONTAINING PROTEIN 1"/>
    <property type="match status" value="1"/>
</dbReference>
<dbReference type="Pfam" id="PF13837">
    <property type="entry name" value="Myb_DNA-bind_4"/>
    <property type="match status" value="1"/>
</dbReference>
<organism evidence="3 4">
    <name type="scientific">Artemia franciscana</name>
    <name type="common">Brine shrimp</name>
    <name type="synonym">Artemia sanfranciscana</name>
    <dbReference type="NCBI Taxonomy" id="6661"/>
    <lineage>
        <taxon>Eukaryota</taxon>
        <taxon>Metazoa</taxon>
        <taxon>Ecdysozoa</taxon>
        <taxon>Arthropoda</taxon>
        <taxon>Crustacea</taxon>
        <taxon>Branchiopoda</taxon>
        <taxon>Anostraca</taxon>
        <taxon>Artemiidae</taxon>
        <taxon>Artemia</taxon>
    </lineage>
</organism>
<dbReference type="InterPro" id="IPR026095">
    <property type="entry name" value="Myb/SANT-like_DNA-bd_dom_prot"/>
</dbReference>
<sequence length="305" mass="35866">MGVSKKDKEILKQSPKWSKAETHELIRLYKEYYNDLTSIKSKVDIWEQMALRMYERDPRNYKVRHYVDIKLRIMYLRDNYNKLKSRKYVSGTDAIKWEYFDDLDQIFGRKQAHNDEKDFISEAIVEPMLDDSKSSWTDGEESRLSQTSTSFIFSNHSPNSSGETFRRQSHKRKASESTGNTSDASFEDFQSETDIFSHGDDIQLNTPSLSTGNKVKLKNESKLELILEQQVEVMKSLQKSIERQDEERKLIFNVFEETQKTLRETIANQTTLMKGFFNFIQTQQTISVHNHIGHRNSQENAQLFK</sequence>
<proteinExistence type="predicted"/>
<dbReference type="GO" id="GO:0016604">
    <property type="term" value="C:nuclear body"/>
    <property type="evidence" value="ECO:0007669"/>
    <property type="project" value="TreeGrafter"/>
</dbReference>
<reference evidence="3" key="1">
    <citation type="submission" date="2023-07" db="EMBL/GenBank/DDBJ databases">
        <title>Chromosome-level genome assembly of Artemia franciscana.</title>
        <authorList>
            <person name="Jo E."/>
        </authorList>
    </citation>
    <scope>NUCLEOTIDE SEQUENCE</scope>
    <source>
        <tissue evidence="3">Whole body</tissue>
    </source>
</reference>
<feature type="domain" description="Myb/SANT-like DNA-binding" evidence="2">
    <location>
        <begin position="15"/>
        <end position="106"/>
    </location>
</feature>
<comment type="caution">
    <text evidence="3">The sequence shown here is derived from an EMBL/GenBank/DDBJ whole genome shotgun (WGS) entry which is preliminary data.</text>
</comment>
<feature type="compositionally biased region" description="Polar residues" evidence="1">
    <location>
        <begin position="147"/>
        <end position="163"/>
    </location>
</feature>